<accession>A0A4Y2NQ39</accession>
<reference evidence="1 2" key="1">
    <citation type="journal article" date="2019" name="Sci. Rep.">
        <title>Orb-weaving spider Araneus ventricosus genome elucidates the spidroin gene catalogue.</title>
        <authorList>
            <person name="Kono N."/>
            <person name="Nakamura H."/>
            <person name="Ohtoshi R."/>
            <person name="Moran D.A.P."/>
            <person name="Shinohara A."/>
            <person name="Yoshida Y."/>
            <person name="Fujiwara M."/>
            <person name="Mori M."/>
            <person name="Tomita M."/>
            <person name="Arakawa K."/>
        </authorList>
    </citation>
    <scope>NUCLEOTIDE SEQUENCE [LARGE SCALE GENOMIC DNA]</scope>
</reference>
<dbReference type="AlphaFoldDB" id="A0A4Y2NQ39"/>
<proteinExistence type="predicted"/>
<evidence type="ECO:0000313" key="1">
    <source>
        <dbReference type="EMBL" id="GBN40893.1"/>
    </source>
</evidence>
<dbReference type="Proteomes" id="UP000499080">
    <property type="component" value="Unassembled WGS sequence"/>
</dbReference>
<name>A0A4Y2NQ39_ARAVE</name>
<gene>
    <name evidence="1" type="ORF">AVEN_90560_1</name>
</gene>
<organism evidence="1 2">
    <name type="scientific">Araneus ventricosus</name>
    <name type="common">Orbweaver spider</name>
    <name type="synonym">Epeira ventricosa</name>
    <dbReference type="NCBI Taxonomy" id="182803"/>
    <lineage>
        <taxon>Eukaryota</taxon>
        <taxon>Metazoa</taxon>
        <taxon>Ecdysozoa</taxon>
        <taxon>Arthropoda</taxon>
        <taxon>Chelicerata</taxon>
        <taxon>Arachnida</taxon>
        <taxon>Araneae</taxon>
        <taxon>Araneomorphae</taxon>
        <taxon>Entelegynae</taxon>
        <taxon>Araneoidea</taxon>
        <taxon>Araneidae</taxon>
        <taxon>Araneus</taxon>
    </lineage>
</organism>
<keyword evidence="2" id="KW-1185">Reference proteome</keyword>
<evidence type="ECO:0000313" key="2">
    <source>
        <dbReference type="Proteomes" id="UP000499080"/>
    </source>
</evidence>
<sequence length="93" mass="10976">MEFDSHYSKCEHKPLQFNLVPINRLHIESYSFNWRKDMERILDGHLLRHFTGTNSIKSRGKHPEGEKTHLLTVPYFNSKINTKEYASSENAKT</sequence>
<protein>
    <submittedName>
        <fullName evidence="1">Uncharacterized protein</fullName>
    </submittedName>
</protein>
<comment type="caution">
    <text evidence="1">The sequence shown here is derived from an EMBL/GenBank/DDBJ whole genome shotgun (WGS) entry which is preliminary data.</text>
</comment>
<dbReference type="EMBL" id="BGPR01009569">
    <property type="protein sequence ID" value="GBN40893.1"/>
    <property type="molecule type" value="Genomic_DNA"/>
</dbReference>